<feature type="domain" description="TonB-dependent receptor plug" evidence="14">
    <location>
        <begin position="50"/>
        <end position="162"/>
    </location>
</feature>
<keyword evidence="5 12" id="KW-0732">Signal</keyword>
<evidence type="ECO:0000256" key="7">
    <source>
        <dbReference type="ARBA" id="ARBA00023077"/>
    </source>
</evidence>
<feature type="signal peptide" evidence="12">
    <location>
        <begin position="1"/>
        <end position="21"/>
    </location>
</feature>
<keyword evidence="7 11" id="KW-0798">TonB box</keyword>
<reference evidence="15 16" key="1">
    <citation type="submission" date="2020-12" db="EMBL/GenBank/DDBJ databases">
        <authorList>
            <person name="Ruan W."/>
            <person name="Khan S.A."/>
            <person name="Jeon C.O."/>
        </authorList>
    </citation>
    <scope>NUCLEOTIDE SEQUENCE [LARGE SCALE GENOMIC DNA]</scope>
    <source>
        <strain evidence="15 16">MA-13</strain>
    </source>
</reference>
<feature type="domain" description="TonB-dependent receptor-like beta-barrel" evidence="13">
    <location>
        <begin position="188"/>
        <end position="603"/>
    </location>
</feature>
<keyword evidence="4 10" id="KW-0812">Transmembrane</keyword>
<evidence type="ECO:0000256" key="2">
    <source>
        <dbReference type="ARBA" id="ARBA00022448"/>
    </source>
</evidence>
<evidence type="ECO:0000256" key="5">
    <source>
        <dbReference type="ARBA" id="ARBA00022729"/>
    </source>
</evidence>
<evidence type="ECO:0000256" key="8">
    <source>
        <dbReference type="ARBA" id="ARBA00023136"/>
    </source>
</evidence>
<dbReference type="Pfam" id="PF00593">
    <property type="entry name" value="TonB_dep_Rec_b-barrel"/>
    <property type="match status" value="1"/>
</dbReference>
<evidence type="ECO:0000256" key="4">
    <source>
        <dbReference type="ARBA" id="ARBA00022692"/>
    </source>
</evidence>
<evidence type="ECO:0000256" key="1">
    <source>
        <dbReference type="ARBA" id="ARBA00004571"/>
    </source>
</evidence>
<dbReference type="PANTHER" id="PTHR30069:SF53">
    <property type="entry name" value="COLICIN I RECEPTOR-RELATED"/>
    <property type="match status" value="1"/>
</dbReference>
<dbReference type="SUPFAM" id="SSF56935">
    <property type="entry name" value="Porins"/>
    <property type="match status" value="1"/>
</dbReference>
<name>A0ABS7X8U8_9GAMM</name>
<keyword evidence="8 10" id="KW-0472">Membrane</keyword>
<evidence type="ECO:0000256" key="10">
    <source>
        <dbReference type="PROSITE-ProRule" id="PRU01360"/>
    </source>
</evidence>
<gene>
    <name evidence="15" type="ORF">I4W93_007985</name>
</gene>
<dbReference type="InterPro" id="IPR036942">
    <property type="entry name" value="Beta-barrel_TonB_sf"/>
</dbReference>
<evidence type="ECO:0000256" key="3">
    <source>
        <dbReference type="ARBA" id="ARBA00022452"/>
    </source>
</evidence>
<keyword evidence="9 10" id="KW-0998">Cell outer membrane</keyword>
<feature type="chain" id="PRO_5045211066" evidence="12">
    <location>
        <begin position="22"/>
        <end position="658"/>
    </location>
</feature>
<protein>
    <submittedName>
        <fullName evidence="15">TonB-dependent receptor</fullName>
    </submittedName>
</protein>
<keyword evidence="3 10" id="KW-1134">Transmembrane beta strand</keyword>
<evidence type="ECO:0000313" key="15">
    <source>
        <dbReference type="EMBL" id="MBZ9611535.1"/>
    </source>
</evidence>
<evidence type="ECO:0000256" key="9">
    <source>
        <dbReference type="ARBA" id="ARBA00023237"/>
    </source>
</evidence>
<dbReference type="PROSITE" id="PS52016">
    <property type="entry name" value="TONB_DEPENDENT_REC_3"/>
    <property type="match status" value="1"/>
</dbReference>
<evidence type="ECO:0000256" key="12">
    <source>
        <dbReference type="SAM" id="SignalP"/>
    </source>
</evidence>
<dbReference type="PANTHER" id="PTHR30069">
    <property type="entry name" value="TONB-DEPENDENT OUTER MEMBRANE RECEPTOR"/>
    <property type="match status" value="1"/>
</dbReference>
<dbReference type="InterPro" id="IPR000531">
    <property type="entry name" value="Beta-barrel_TonB"/>
</dbReference>
<reference evidence="15 16" key="2">
    <citation type="submission" date="2021-08" db="EMBL/GenBank/DDBJ databases">
        <title>Rheinheimera aquimaris sp. nov., isolated from seawater of the East Sea in Korea.</title>
        <authorList>
            <person name="Kim K.H."/>
            <person name="Wenting R."/>
            <person name="Kim K.R."/>
            <person name="Jeon C.O."/>
        </authorList>
    </citation>
    <scope>NUCLEOTIDE SEQUENCE [LARGE SCALE GENOMIC DNA]</scope>
    <source>
        <strain evidence="15 16">MA-13</strain>
    </source>
</reference>
<keyword evidence="6" id="KW-0406">Ion transport</keyword>
<dbReference type="Gene3D" id="2.170.130.10">
    <property type="entry name" value="TonB-dependent receptor, plug domain"/>
    <property type="match status" value="1"/>
</dbReference>
<keyword evidence="15" id="KW-0675">Receptor</keyword>
<dbReference type="InterPro" id="IPR037066">
    <property type="entry name" value="Plug_dom_sf"/>
</dbReference>
<comment type="subcellular location">
    <subcellularLocation>
        <location evidence="1 10">Cell outer membrane</location>
        <topology evidence="1 10">Multi-pass membrane protein</topology>
    </subcellularLocation>
</comment>
<comment type="caution">
    <text evidence="15">The sequence shown here is derived from an EMBL/GenBank/DDBJ whole genome shotgun (WGS) entry which is preliminary data.</text>
</comment>
<evidence type="ECO:0000259" key="14">
    <source>
        <dbReference type="Pfam" id="PF07715"/>
    </source>
</evidence>
<accession>A0ABS7X8U8</accession>
<dbReference type="InterPro" id="IPR012910">
    <property type="entry name" value="Plug_dom"/>
</dbReference>
<dbReference type="Proteomes" id="UP000663814">
    <property type="component" value="Unassembled WGS sequence"/>
</dbReference>
<evidence type="ECO:0000313" key="16">
    <source>
        <dbReference type="Proteomes" id="UP000663814"/>
    </source>
</evidence>
<keyword evidence="2 10" id="KW-0813">Transport</keyword>
<evidence type="ECO:0000259" key="13">
    <source>
        <dbReference type="Pfam" id="PF00593"/>
    </source>
</evidence>
<dbReference type="Pfam" id="PF07715">
    <property type="entry name" value="Plug"/>
    <property type="match status" value="1"/>
</dbReference>
<dbReference type="InterPro" id="IPR039426">
    <property type="entry name" value="TonB-dep_rcpt-like"/>
</dbReference>
<keyword evidence="16" id="KW-1185">Reference proteome</keyword>
<comment type="similarity">
    <text evidence="10 11">Belongs to the TonB-dependent receptor family.</text>
</comment>
<evidence type="ECO:0000256" key="6">
    <source>
        <dbReference type="ARBA" id="ARBA00023065"/>
    </source>
</evidence>
<proteinExistence type="inferred from homology"/>
<organism evidence="15 16">
    <name type="scientific">Rheinheimera maricola</name>
    <dbReference type="NCBI Taxonomy" id="2793282"/>
    <lineage>
        <taxon>Bacteria</taxon>
        <taxon>Pseudomonadati</taxon>
        <taxon>Pseudomonadota</taxon>
        <taxon>Gammaproteobacteria</taxon>
        <taxon>Chromatiales</taxon>
        <taxon>Chromatiaceae</taxon>
        <taxon>Rheinheimera</taxon>
    </lineage>
</organism>
<sequence length="658" mass="73805">MSHSRLIFIGFFIMLPQWAHAQAADELFDMSLEQLLNQPVVTASRYQQTVQEAPAIITVLSAEQIRNSGASSLYQLLEQVTSFYMSGSHFFPNNVSAVRGDLLTHADNHVLILLNGKPLRESYSGGINFAIYNAFPILALDRVEVIRGPGSVLYGSNAFSGVINLVTGSKNGSRAQLGLGQAGYGSAALALTTEQSAWRAQLAVQLNQQDGWRFGSFDNNGQYDEMDYGQKNSGIYASVTYNSWQLDALSLQSEQDFFGASTSWAGTVAPGQRQEKGQRHALTLSNQWQQSERFWLDSAISIARMEFSHYNYDAYATERYIELNQHWKASEVLALQAGGALWWQRFGTEAGLAAAPVPQTRNRRDTAFLQADWAVLPTVKLSLGTQFNHSQRGNSEWVPRAGIVWQLNPQWHVKLLQAQAYRDPYGVETDFSLILRNADGDITGGLRGNPALTAETVDTTDLQLLYQSSRQKWSLTLFDSQAKQLISRQRAADNVIDFVNRGTMQLTGAELEWTRQWPARWSFDSALTYQKNKVNAQDDFTTVPNWLFKSTLQYNAAEPYGVVNLQAQYVGKAADIAVRNPARQALNPAADAYWLVNLSWRLPLQAIWPQAPAGTSVQTVLYNLLDEAIYQPEFVGQRINTIPARSQRWFKLELNWDW</sequence>
<dbReference type="Gene3D" id="2.40.170.20">
    <property type="entry name" value="TonB-dependent receptor, beta-barrel domain"/>
    <property type="match status" value="1"/>
</dbReference>
<dbReference type="RefSeq" id="WP_205309703.1">
    <property type="nucleotide sequence ID" value="NZ_JAERPS020000002.1"/>
</dbReference>
<dbReference type="EMBL" id="JAERPS020000002">
    <property type="protein sequence ID" value="MBZ9611535.1"/>
    <property type="molecule type" value="Genomic_DNA"/>
</dbReference>
<evidence type="ECO:0000256" key="11">
    <source>
        <dbReference type="RuleBase" id="RU003357"/>
    </source>
</evidence>